<evidence type="ECO:0000313" key="5">
    <source>
        <dbReference type="EMBL" id="GIQ80058.1"/>
    </source>
</evidence>
<protein>
    <recommendedName>
        <fullName evidence="2">3-oxoacyl-[acyl-carrier-protein] reductase</fullName>
        <ecNumber evidence="2">1.1.1.100</ecNumber>
    </recommendedName>
</protein>
<dbReference type="Gene3D" id="3.40.50.720">
    <property type="entry name" value="NAD(P)-binding Rossmann-like Domain"/>
    <property type="match status" value="1"/>
</dbReference>
<dbReference type="AlphaFoldDB" id="A0A9K3CMV4"/>
<evidence type="ECO:0000256" key="2">
    <source>
        <dbReference type="ARBA" id="ARBA00012948"/>
    </source>
</evidence>
<dbReference type="PRINTS" id="PR00081">
    <property type="entry name" value="GDHRDH"/>
</dbReference>
<feature type="region of interest" description="Disordered" evidence="4">
    <location>
        <begin position="1"/>
        <end position="23"/>
    </location>
</feature>
<sequence>MGVGLRVRERGEGGGGSERHNEREHGIIGLTQSVAAENVGNIRVNAVAPGLVDTPLTWNQCKTMRDPTAQSYDGVWIYDKNDMEYLECFAPLKPSIEAGLPGHTMVSPYDIADTVIFLMSDNAAMISGTTVSVDNTASAT</sequence>
<accession>A0A9K3CMV4</accession>
<dbReference type="InterPro" id="IPR002347">
    <property type="entry name" value="SDR_fam"/>
</dbReference>
<dbReference type="PANTHER" id="PTHR42879">
    <property type="entry name" value="3-OXOACYL-(ACYL-CARRIER-PROTEIN) REDUCTASE"/>
    <property type="match status" value="1"/>
</dbReference>
<gene>
    <name evidence="5" type="ORF">KIPB_000792</name>
</gene>
<dbReference type="PANTHER" id="PTHR42879:SF2">
    <property type="entry name" value="3-OXOACYL-[ACYL-CARRIER-PROTEIN] REDUCTASE FABG"/>
    <property type="match status" value="1"/>
</dbReference>
<dbReference type="Proteomes" id="UP000265618">
    <property type="component" value="Unassembled WGS sequence"/>
</dbReference>
<organism evidence="5 6">
    <name type="scientific">Kipferlia bialata</name>
    <dbReference type="NCBI Taxonomy" id="797122"/>
    <lineage>
        <taxon>Eukaryota</taxon>
        <taxon>Metamonada</taxon>
        <taxon>Carpediemonas-like organisms</taxon>
        <taxon>Kipferlia</taxon>
    </lineage>
</organism>
<comment type="caution">
    <text evidence="5">The sequence shown here is derived from an EMBL/GenBank/DDBJ whole genome shotgun (WGS) entry which is preliminary data.</text>
</comment>
<dbReference type="OrthoDB" id="47007at2759"/>
<dbReference type="EC" id="1.1.1.100" evidence="2"/>
<comment type="catalytic activity">
    <reaction evidence="3">
        <text>a (3R)-hydroxyacyl-[ACP] + NADP(+) = a 3-oxoacyl-[ACP] + NADPH + H(+)</text>
        <dbReference type="Rhea" id="RHEA:17397"/>
        <dbReference type="Rhea" id="RHEA-COMP:9916"/>
        <dbReference type="Rhea" id="RHEA-COMP:9945"/>
        <dbReference type="ChEBI" id="CHEBI:15378"/>
        <dbReference type="ChEBI" id="CHEBI:57783"/>
        <dbReference type="ChEBI" id="CHEBI:58349"/>
        <dbReference type="ChEBI" id="CHEBI:78776"/>
        <dbReference type="ChEBI" id="CHEBI:78827"/>
        <dbReference type="EC" id="1.1.1.100"/>
    </reaction>
</comment>
<name>A0A9K3CMV4_9EUKA</name>
<dbReference type="InterPro" id="IPR050259">
    <property type="entry name" value="SDR"/>
</dbReference>
<reference evidence="5 6" key="1">
    <citation type="journal article" date="2018" name="PLoS ONE">
        <title>The draft genome of Kipferlia bialata reveals reductive genome evolution in fornicate parasites.</title>
        <authorList>
            <person name="Tanifuji G."/>
            <person name="Takabayashi S."/>
            <person name="Kume K."/>
            <person name="Takagi M."/>
            <person name="Nakayama T."/>
            <person name="Kamikawa R."/>
            <person name="Inagaki Y."/>
            <person name="Hashimoto T."/>
        </authorList>
    </citation>
    <scope>NUCLEOTIDE SEQUENCE [LARGE SCALE GENOMIC DNA]</scope>
    <source>
        <strain evidence="5">NY0173</strain>
    </source>
</reference>
<keyword evidence="6" id="KW-1185">Reference proteome</keyword>
<dbReference type="SUPFAM" id="SSF51735">
    <property type="entry name" value="NAD(P)-binding Rossmann-fold domains"/>
    <property type="match status" value="1"/>
</dbReference>
<dbReference type="InterPro" id="IPR036291">
    <property type="entry name" value="NAD(P)-bd_dom_sf"/>
</dbReference>
<proteinExistence type="inferred from homology"/>
<dbReference type="EMBL" id="BDIP01000098">
    <property type="protein sequence ID" value="GIQ80058.1"/>
    <property type="molecule type" value="Genomic_DNA"/>
</dbReference>
<evidence type="ECO:0000256" key="3">
    <source>
        <dbReference type="ARBA" id="ARBA00048508"/>
    </source>
</evidence>
<evidence type="ECO:0000256" key="4">
    <source>
        <dbReference type="SAM" id="MobiDB-lite"/>
    </source>
</evidence>
<evidence type="ECO:0000256" key="1">
    <source>
        <dbReference type="ARBA" id="ARBA00006484"/>
    </source>
</evidence>
<comment type="similarity">
    <text evidence="1">Belongs to the short-chain dehydrogenases/reductases (SDR) family.</text>
</comment>
<evidence type="ECO:0000313" key="6">
    <source>
        <dbReference type="Proteomes" id="UP000265618"/>
    </source>
</evidence>
<dbReference type="GO" id="GO:0004316">
    <property type="term" value="F:3-oxoacyl-[acyl-carrier-protein] reductase (NADPH) activity"/>
    <property type="evidence" value="ECO:0007669"/>
    <property type="project" value="UniProtKB-EC"/>
</dbReference>